<evidence type="ECO:0000313" key="2">
    <source>
        <dbReference type="EMBL" id="OJD34853.1"/>
    </source>
</evidence>
<feature type="compositionally biased region" description="Polar residues" evidence="1">
    <location>
        <begin position="421"/>
        <end position="432"/>
    </location>
</feature>
<feature type="region of interest" description="Disordered" evidence="1">
    <location>
        <begin position="246"/>
        <end position="376"/>
    </location>
</feature>
<comment type="caution">
    <text evidence="2">The sequence shown here is derived from an EMBL/GenBank/DDBJ whole genome shotgun (WGS) entry which is preliminary data.</text>
</comment>
<feature type="compositionally biased region" description="Low complexity" evidence="1">
    <location>
        <begin position="324"/>
        <end position="336"/>
    </location>
</feature>
<feature type="compositionally biased region" description="Polar residues" evidence="1">
    <location>
        <begin position="82"/>
        <end position="93"/>
    </location>
</feature>
<dbReference type="AlphaFoldDB" id="A0A1J9S5G3"/>
<feature type="region of interest" description="Disordered" evidence="1">
    <location>
        <begin position="421"/>
        <end position="441"/>
    </location>
</feature>
<feature type="compositionally biased region" description="Polar residues" evidence="1">
    <location>
        <begin position="294"/>
        <end position="304"/>
    </location>
</feature>
<feature type="compositionally biased region" description="Polar residues" evidence="1">
    <location>
        <begin position="37"/>
        <end position="50"/>
    </location>
</feature>
<protein>
    <submittedName>
        <fullName evidence="2">Uncharacterized protein</fullName>
    </submittedName>
</protein>
<organism evidence="2 3">
    <name type="scientific">Diplodia corticola</name>
    <dbReference type="NCBI Taxonomy" id="236234"/>
    <lineage>
        <taxon>Eukaryota</taxon>
        <taxon>Fungi</taxon>
        <taxon>Dikarya</taxon>
        <taxon>Ascomycota</taxon>
        <taxon>Pezizomycotina</taxon>
        <taxon>Dothideomycetes</taxon>
        <taxon>Dothideomycetes incertae sedis</taxon>
        <taxon>Botryosphaeriales</taxon>
        <taxon>Botryosphaeriaceae</taxon>
        <taxon>Diplodia</taxon>
    </lineage>
</organism>
<proteinExistence type="predicted"/>
<evidence type="ECO:0000256" key="1">
    <source>
        <dbReference type="SAM" id="MobiDB-lite"/>
    </source>
</evidence>
<accession>A0A1J9S5G3</accession>
<feature type="compositionally biased region" description="Basic and acidic residues" evidence="1">
    <location>
        <begin position="246"/>
        <end position="262"/>
    </location>
</feature>
<dbReference type="GeneID" id="31012455"/>
<feature type="compositionally biased region" description="Low complexity" evidence="1">
    <location>
        <begin position="502"/>
        <end position="514"/>
    </location>
</feature>
<name>A0A1J9S5G3_9PEZI</name>
<keyword evidence="3" id="KW-1185">Reference proteome</keyword>
<feature type="compositionally biased region" description="Basic and acidic residues" evidence="1">
    <location>
        <begin position="191"/>
        <end position="200"/>
    </location>
</feature>
<sequence>MTAQNTTAGPSSSALGYSPSSAPAARVTAATHFETRGSVSHSEMGQQASSPPAAHPSQRPRTEQRDDGTSLFLPREPKESTLSDNLNKRSGNTAYRHKPPPESGNGESSSRMARVTGQRQKARYSSQFMPKVAKTGYWEDRHGYPDVGENAEGEGIRCETETESDSDKAIQNSPATHRPSKSRGRKGGPRGKSDRTRSSDTVDSDVDDAPEFKKAKAIYDSKVASGKATTEDLIWFSGLAAEEKVGARKLEEAKRQEIKDKQPVTPKKSHGMFREETSSTTDGNEEAEVPYAHSATSTPNQGLSSKKYGMFSQPAPWMTPNQPSSSSITTNSAAASDIGTSSRGARDASPRTPSRRRASPDLLSVPLPTPSSSTMKLQADDDLSFGIIYRIDKDTNEIMIPRGHVANMVLHHYRSGALTVAKSSAQASDSRSQPPPEDEISLGTTYSLHPDTGEVMIPPSYAKNLILLHQRSGALNLSPGSLPSPDKRRRMTTSNTWQSPRGRGTSSVAAATSSRRPRGRPRGGRYMGGPPVVAKASSAAVVIPKTPTSTAQRKQARRKWKPNSYFTTDEEEEETDRKGEKRKERRSRNLDDDWKEMTRRKGIRSRAPPEYEFQLGPRGMPEVLSRTRNEFVEVRENGKVLEELMT</sequence>
<dbReference type="Proteomes" id="UP000183809">
    <property type="component" value="Unassembled WGS sequence"/>
</dbReference>
<feature type="region of interest" description="Disordered" evidence="1">
    <location>
        <begin position="476"/>
        <end position="529"/>
    </location>
</feature>
<feature type="compositionally biased region" description="Low complexity" evidence="1">
    <location>
        <begin position="8"/>
        <end position="25"/>
    </location>
</feature>
<feature type="compositionally biased region" description="Basic and acidic residues" evidence="1">
    <location>
        <begin position="154"/>
        <end position="168"/>
    </location>
</feature>
<feature type="region of interest" description="Disordered" evidence="1">
    <location>
        <begin position="545"/>
        <end position="618"/>
    </location>
</feature>
<dbReference type="OrthoDB" id="3944777at2759"/>
<feature type="region of interest" description="Disordered" evidence="1">
    <location>
        <begin position="1"/>
        <end position="212"/>
    </location>
</feature>
<feature type="compositionally biased region" description="Basic residues" evidence="1">
    <location>
        <begin position="178"/>
        <end position="189"/>
    </location>
</feature>
<feature type="compositionally biased region" description="Low complexity" evidence="1">
    <location>
        <begin position="360"/>
        <end position="373"/>
    </location>
</feature>
<gene>
    <name evidence="2" type="ORF">BKCO1_2000019</name>
</gene>
<feature type="compositionally biased region" description="Polar residues" evidence="1">
    <location>
        <begin position="117"/>
        <end position="128"/>
    </location>
</feature>
<dbReference type="EMBL" id="MNUE01000020">
    <property type="protein sequence ID" value="OJD34853.1"/>
    <property type="molecule type" value="Genomic_DNA"/>
</dbReference>
<evidence type="ECO:0000313" key="3">
    <source>
        <dbReference type="Proteomes" id="UP000183809"/>
    </source>
</evidence>
<feature type="compositionally biased region" description="Basic and acidic residues" evidence="1">
    <location>
        <begin position="575"/>
        <end position="599"/>
    </location>
</feature>
<reference evidence="2 3" key="1">
    <citation type="submission" date="2016-10" db="EMBL/GenBank/DDBJ databases">
        <title>Proteomics and genomics reveal pathogen-plant mechanisms compatible with a hemibiotrophic lifestyle of Diplodia corticola.</title>
        <authorList>
            <person name="Fernandes I."/>
            <person name="De Jonge R."/>
            <person name="Van De Peer Y."/>
            <person name="Devreese B."/>
            <person name="Alves A."/>
            <person name="Esteves A.C."/>
        </authorList>
    </citation>
    <scope>NUCLEOTIDE SEQUENCE [LARGE SCALE GENOMIC DNA]</scope>
    <source>
        <strain evidence="2 3">CBS 112549</strain>
    </source>
</reference>
<dbReference type="RefSeq" id="XP_020131113.1">
    <property type="nucleotide sequence ID" value="XM_020272196.1"/>
</dbReference>